<dbReference type="InterPro" id="IPR017871">
    <property type="entry name" value="ABC_transporter-like_CS"/>
</dbReference>
<accession>A0A833DTP8</accession>
<reference evidence="6" key="1">
    <citation type="journal article" date="2020" name="ISME J.">
        <title>Gammaproteobacteria mediating utilization of methyl-, sulfur- and petroleum organic compounds in deep ocean hydrothermal plumes.</title>
        <authorList>
            <person name="Zhou Z."/>
            <person name="Liu Y."/>
            <person name="Pan J."/>
            <person name="Cron B.R."/>
            <person name="Toner B.M."/>
            <person name="Anantharaman K."/>
            <person name="Breier J.A."/>
            <person name="Dick G.J."/>
            <person name="Li M."/>
        </authorList>
    </citation>
    <scope>NUCLEOTIDE SEQUENCE</scope>
    <source>
        <strain evidence="6">SZUA-1435</strain>
    </source>
</reference>
<dbReference type="InterPro" id="IPR027417">
    <property type="entry name" value="P-loop_NTPase"/>
</dbReference>
<dbReference type="InterPro" id="IPR003439">
    <property type="entry name" value="ABC_transporter-like_ATP-bd"/>
</dbReference>
<dbReference type="Gene3D" id="3.40.50.300">
    <property type="entry name" value="P-loop containing nucleotide triphosphate hydrolases"/>
    <property type="match status" value="2"/>
</dbReference>
<dbReference type="Pfam" id="PF00005">
    <property type="entry name" value="ABC_tran"/>
    <property type="match status" value="2"/>
</dbReference>
<feature type="domain" description="ABC transporter" evidence="5">
    <location>
        <begin position="184"/>
        <end position="425"/>
    </location>
</feature>
<keyword evidence="1" id="KW-0813">Transport</keyword>
<dbReference type="InterPro" id="IPR050107">
    <property type="entry name" value="ABC_carbohydrate_import_ATPase"/>
</dbReference>
<organism evidence="6 7">
    <name type="scientific">Ignisphaera aggregans</name>
    <dbReference type="NCBI Taxonomy" id="334771"/>
    <lineage>
        <taxon>Archaea</taxon>
        <taxon>Thermoproteota</taxon>
        <taxon>Thermoprotei</taxon>
        <taxon>Desulfurococcales</taxon>
        <taxon>Desulfurococcaceae</taxon>
        <taxon>Ignisphaera</taxon>
    </lineage>
</organism>
<dbReference type="SUPFAM" id="SSF52540">
    <property type="entry name" value="P-loop containing nucleoside triphosphate hydrolases"/>
    <property type="match status" value="2"/>
</dbReference>
<comment type="caution">
    <text evidence="6">The sequence shown here is derived from an EMBL/GenBank/DDBJ whole genome shotgun (WGS) entry which is preliminary data.</text>
</comment>
<dbReference type="EMBL" id="DQTV01000065">
    <property type="protein sequence ID" value="HIP57125.1"/>
    <property type="molecule type" value="Genomic_DNA"/>
</dbReference>
<dbReference type="PROSITE" id="PS00211">
    <property type="entry name" value="ABC_TRANSPORTER_1"/>
    <property type="match status" value="1"/>
</dbReference>
<evidence type="ECO:0000313" key="7">
    <source>
        <dbReference type="Proteomes" id="UP000605805"/>
    </source>
</evidence>
<name>A0A833DTP8_9CREN</name>
<evidence type="ECO:0000256" key="1">
    <source>
        <dbReference type="ARBA" id="ARBA00022448"/>
    </source>
</evidence>
<evidence type="ECO:0000256" key="4">
    <source>
        <dbReference type="ARBA" id="ARBA00022840"/>
    </source>
</evidence>
<keyword evidence="4 6" id="KW-0067">ATP-binding</keyword>
<protein>
    <submittedName>
        <fullName evidence="6">ABC transporter ATP-binding protein</fullName>
    </submittedName>
</protein>
<dbReference type="PROSITE" id="PS50893">
    <property type="entry name" value="ABC_TRANSPORTER_2"/>
    <property type="match status" value="1"/>
</dbReference>
<evidence type="ECO:0000313" key="6">
    <source>
        <dbReference type="EMBL" id="HIP57125.1"/>
    </source>
</evidence>
<sequence>SPLDAIRKGIAMVYQHFALIPTLTVLENLFIAVSAIKKTSIAQVRKQVEELSKRLGMEIPLDAVVEDLPIGIQQRVEILKALLLGAKILILDEPTSVLTPIEVESLFNMLRKLREEGVTVIFITHKLREVKAIANRITILRRGQVVGVVDADRVSEAELAKMMVGREVFLKIRKEYREPGPTLLKIENLWVRDDRGVYAVRGVSLEVKAGEILGIAGVQGNGQRELAEAIAGVRRAERGRILFADRDVTELPPSERYRMGLAYIPDSRAIGLVYEMSVAENSILTSLCSFSRYGVLALDSIEKFAKNVVKAFEIVTPSIFTKVKYLSGGNQQKLMIGRDVARAPRILVVCEPTHGLDVSATEYVRKLLISLRDEGRAILLISSDLEEVLSLSDRIAVMYGGRIVAIGKPQDFTAEQLGLLMGGAIEATPSHS</sequence>
<evidence type="ECO:0000256" key="3">
    <source>
        <dbReference type="ARBA" id="ARBA00022741"/>
    </source>
</evidence>
<dbReference type="GO" id="GO:0016887">
    <property type="term" value="F:ATP hydrolysis activity"/>
    <property type="evidence" value="ECO:0007669"/>
    <property type="project" value="InterPro"/>
</dbReference>
<dbReference type="AlphaFoldDB" id="A0A833DTP8"/>
<evidence type="ECO:0000259" key="5">
    <source>
        <dbReference type="PROSITE" id="PS50893"/>
    </source>
</evidence>
<evidence type="ECO:0000256" key="2">
    <source>
        <dbReference type="ARBA" id="ARBA00022737"/>
    </source>
</evidence>
<dbReference type="GO" id="GO:0005524">
    <property type="term" value="F:ATP binding"/>
    <property type="evidence" value="ECO:0007669"/>
    <property type="project" value="UniProtKB-KW"/>
</dbReference>
<feature type="non-terminal residue" evidence="6">
    <location>
        <position position="1"/>
    </location>
</feature>
<gene>
    <name evidence="6" type="ORF">EYH02_03535</name>
</gene>
<keyword evidence="2" id="KW-0677">Repeat</keyword>
<proteinExistence type="predicted"/>
<dbReference type="CDD" id="cd03215">
    <property type="entry name" value="ABC_Carb_Monos_II"/>
    <property type="match status" value="1"/>
</dbReference>
<dbReference type="PANTHER" id="PTHR43790">
    <property type="entry name" value="CARBOHYDRATE TRANSPORT ATP-BINDING PROTEIN MG119-RELATED"/>
    <property type="match status" value="1"/>
</dbReference>
<keyword evidence="3" id="KW-0547">Nucleotide-binding</keyword>
<dbReference type="Proteomes" id="UP000605805">
    <property type="component" value="Unassembled WGS sequence"/>
</dbReference>
<dbReference type="PANTHER" id="PTHR43790:SF9">
    <property type="entry name" value="GALACTOFURANOSE TRANSPORTER ATP-BINDING PROTEIN YTFR"/>
    <property type="match status" value="1"/>
</dbReference>